<dbReference type="eggNOG" id="ENOG502S46H">
    <property type="taxonomic scope" value="Eukaryota"/>
</dbReference>
<dbReference type="Gene3D" id="6.10.140.1320">
    <property type="match status" value="1"/>
</dbReference>
<reference evidence="6 7" key="1">
    <citation type="journal article" date="2009" name="Science">
        <title>Green evolution and dynamic adaptations revealed by genomes of the marine picoeukaryotes Micromonas.</title>
        <authorList>
            <person name="Worden A.Z."/>
            <person name="Lee J.H."/>
            <person name="Mock T."/>
            <person name="Rouze P."/>
            <person name="Simmons M.P."/>
            <person name="Aerts A.L."/>
            <person name="Allen A.E."/>
            <person name="Cuvelier M.L."/>
            <person name="Derelle E."/>
            <person name="Everett M.V."/>
            <person name="Foulon E."/>
            <person name="Grimwood J."/>
            <person name="Gundlach H."/>
            <person name="Henrissat B."/>
            <person name="Napoli C."/>
            <person name="McDonald S.M."/>
            <person name="Parker M.S."/>
            <person name="Rombauts S."/>
            <person name="Salamov A."/>
            <person name="Von Dassow P."/>
            <person name="Badger J.H."/>
            <person name="Coutinho P.M."/>
            <person name="Demir E."/>
            <person name="Dubchak I."/>
            <person name="Gentemann C."/>
            <person name="Eikrem W."/>
            <person name="Gready J.E."/>
            <person name="John U."/>
            <person name="Lanier W."/>
            <person name="Lindquist E.A."/>
            <person name="Lucas S."/>
            <person name="Mayer K.F."/>
            <person name="Moreau H."/>
            <person name="Not F."/>
            <person name="Otillar R."/>
            <person name="Panaud O."/>
            <person name="Pangilinan J."/>
            <person name="Paulsen I."/>
            <person name="Piegu B."/>
            <person name="Poliakov A."/>
            <person name="Robbens S."/>
            <person name="Schmutz J."/>
            <person name="Toulza E."/>
            <person name="Wyss T."/>
            <person name="Zelensky A."/>
            <person name="Zhou K."/>
            <person name="Armbrust E.V."/>
            <person name="Bhattacharya D."/>
            <person name="Goodenough U.W."/>
            <person name="Van de Peer Y."/>
            <person name="Grigoriev I.V."/>
        </authorList>
    </citation>
    <scope>NUCLEOTIDE SEQUENCE [LARGE SCALE GENOMIC DNA]</scope>
    <source>
        <strain evidence="7">RCC299 / NOUM17</strain>
    </source>
</reference>
<accession>C1EGL0</accession>
<name>C1EGL0_MICCC</name>
<dbReference type="InParanoid" id="C1EGL0"/>
<dbReference type="GO" id="GO:0005739">
    <property type="term" value="C:mitochondrion"/>
    <property type="evidence" value="ECO:0007669"/>
    <property type="project" value="UniProtKB-SubCell"/>
</dbReference>
<evidence type="ECO:0000256" key="3">
    <source>
        <dbReference type="ARBA" id="ARBA00022989"/>
    </source>
</evidence>
<feature type="domain" description="HIG1" evidence="5">
    <location>
        <begin position="1"/>
        <end position="77"/>
    </location>
</feature>
<organism evidence="6 7">
    <name type="scientific">Micromonas commoda (strain RCC299 / NOUM17 / CCMP2709)</name>
    <name type="common">Picoplanktonic green alga</name>
    <dbReference type="NCBI Taxonomy" id="296587"/>
    <lineage>
        <taxon>Eukaryota</taxon>
        <taxon>Viridiplantae</taxon>
        <taxon>Chlorophyta</taxon>
        <taxon>Mamiellophyceae</taxon>
        <taxon>Mamiellales</taxon>
        <taxon>Mamiellaceae</taxon>
        <taxon>Micromonas</taxon>
    </lineage>
</organism>
<dbReference type="FunCoup" id="C1EGL0">
    <property type="interactions" value="131"/>
</dbReference>
<evidence type="ECO:0000256" key="1">
    <source>
        <dbReference type="ARBA" id="ARBA00004173"/>
    </source>
</evidence>
<dbReference type="GO" id="GO:0033617">
    <property type="term" value="P:mitochondrial respiratory chain complex IV assembly"/>
    <property type="evidence" value="ECO:0007669"/>
    <property type="project" value="TreeGrafter"/>
</dbReference>
<evidence type="ECO:0000259" key="5">
    <source>
        <dbReference type="PROSITE" id="PS51503"/>
    </source>
</evidence>
<keyword evidence="4" id="KW-0472">Membrane</keyword>
<gene>
    <name evidence="6" type="ORF">MICPUN_109435</name>
</gene>
<dbReference type="PANTHER" id="PTHR28018:SF3">
    <property type="entry name" value="RESPIRATORY SUPERCOMPLEX FACTOR 2, MITOCHONDRIAL"/>
    <property type="match status" value="1"/>
</dbReference>
<dbReference type="OMA" id="NAERYPR"/>
<evidence type="ECO:0000313" key="6">
    <source>
        <dbReference type="EMBL" id="ACO67347.1"/>
    </source>
</evidence>
<dbReference type="EMBL" id="CP001332">
    <property type="protein sequence ID" value="ACO67347.1"/>
    <property type="molecule type" value="Genomic_DNA"/>
</dbReference>
<evidence type="ECO:0000313" key="7">
    <source>
        <dbReference type="Proteomes" id="UP000002009"/>
    </source>
</evidence>
<evidence type="ECO:0000256" key="4">
    <source>
        <dbReference type="ARBA" id="ARBA00023136"/>
    </source>
</evidence>
<keyword evidence="2" id="KW-0812">Transmembrane</keyword>
<dbReference type="InterPro" id="IPR040153">
    <property type="entry name" value="Rcf2"/>
</dbReference>
<dbReference type="GeneID" id="8249018"/>
<dbReference type="OrthoDB" id="1915122at2759"/>
<comment type="subcellular location">
    <subcellularLocation>
        <location evidence="1">Mitochondrion</location>
    </subcellularLocation>
</comment>
<protein>
    <recommendedName>
        <fullName evidence="5">HIG1 domain-containing protein</fullName>
    </recommendedName>
</protein>
<dbReference type="AlphaFoldDB" id="C1EGL0"/>
<dbReference type="InterPro" id="IPR007667">
    <property type="entry name" value="Hypoxia_induced_domain"/>
</dbReference>
<dbReference type="PROSITE" id="PS51503">
    <property type="entry name" value="HIG1"/>
    <property type="match status" value="1"/>
</dbReference>
<dbReference type="Proteomes" id="UP000002009">
    <property type="component" value="Chromosome 14"/>
</dbReference>
<dbReference type="Pfam" id="PF04588">
    <property type="entry name" value="HIG_1_N"/>
    <property type="match status" value="1"/>
</dbReference>
<proteinExistence type="predicted"/>
<dbReference type="PANTHER" id="PTHR28018">
    <property type="entry name" value="RESPIRATORY SUPERCOMPLEX FACTOR 2, MITOCHONDRIAL"/>
    <property type="match status" value="1"/>
</dbReference>
<keyword evidence="3" id="KW-1133">Transmembrane helix</keyword>
<dbReference type="RefSeq" id="XP_002506089.1">
    <property type="nucleotide sequence ID" value="XM_002506043.1"/>
</dbReference>
<evidence type="ECO:0000256" key="2">
    <source>
        <dbReference type="ARBA" id="ARBA00022692"/>
    </source>
</evidence>
<keyword evidence="7" id="KW-1185">Reference proteome</keyword>
<dbReference type="KEGG" id="mis:MICPUN_109435"/>
<sequence>MLGAIAEWCREHKLRAIGGVWLTGMGASMAYNATQTSLSPSVKVIHSRIYAQALTLTCLLGSAAAEWYDVKYNNRRVVDDDPYVYKPPQGTRTAPVGR</sequence>